<keyword evidence="1" id="KW-0067">ATP-binding</keyword>
<keyword evidence="1" id="KW-0233">DNA recombination</keyword>
<comment type="cofactor">
    <cofactor evidence="1">
        <name>Mg(2+)</name>
        <dbReference type="ChEBI" id="CHEBI:18420"/>
    </cofactor>
</comment>
<dbReference type="GO" id="GO:0005524">
    <property type="term" value="F:ATP binding"/>
    <property type="evidence" value="ECO:0007669"/>
    <property type="project" value="UniProtKB-KW"/>
</dbReference>
<dbReference type="EC" id="5.6.2.3" evidence="1"/>
<comment type="catalytic activity">
    <reaction evidence="1">
        <text>ATP + H2O = ADP + phosphate + H(+)</text>
        <dbReference type="Rhea" id="RHEA:13065"/>
        <dbReference type="ChEBI" id="CHEBI:15377"/>
        <dbReference type="ChEBI" id="CHEBI:15378"/>
        <dbReference type="ChEBI" id="CHEBI:30616"/>
        <dbReference type="ChEBI" id="CHEBI:43474"/>
        <dbReference type="ChEBI" id="CHEBI:456216"/>
        <dbReference type="EC" id="5.6.2.3"/>
    </reaction>
</comment>
<keyword evidence="1" id="KW-0227">DNA damage</keyword>
<dbReference type="GO" id="GO:0000723">
    <property type="term" value="P:telomere maintenance"/>
    <property type="evidence" value="ECO:0007669"/>
    <property type="project" value="InterPro"/>
</dbReference>
<dbReference type="GO" id="GO:0006310">
    <property type="term" value="P:DNA recombination"/>
    <property type="evidence" value="ECO:0007669"/>
    <property type="project" value="UniProtKB-KW"/>
</dbReference>
<dbReference type="HOGENOM" id="CLU_161528_0_1_1"/>
<proteinExistence type="inferred from homology"/>
<dbReference type="GeneID" id="18821626"/>
<feature type="non-terminal residue" evidence="3">
    <location>
        <position position="89"/>
    </location>
</feature>
<dbReference type="GO" id="GO:0043139">
    <property type="term" value="F:5'-3' DNA helicase activity"/>
    <property type="evidence" value="ECO:0007669"/>
    <property type="project" value="UniProtKB-EC"/>
</dbReference>
<organism>
    <name type="scientific">Serpula lacrymans var. lacrymans (strain S7.9)</name>
    <name type="common">Dry rot fungus</name>
    <dbReference type="NCBI Taxonomy" id="578457"/>
    <lineage>
        <taxon>Eukaryota</taxon>
        <taxon>Fungi</taxon>
        <taxon>Dikarya</taxon>
        <taxon>Basidiomycota</taxon>
        <taxon>Agaricomycotina</taxon>
        <taxon>Agaricomycetes</taxon>
        <taxon>Agaricomycetidae</taxon>
        <taxon>Boletales</taxon>
        <taxon>Coniophorineae</taxon>
        <taxon>Serpulaceae</taxon>
        <taxon>Serpula</taxon>
    </lineage>
</organism>
<keyword evidence="1" id="KW-0378">Hydrolase</keyword>
<evidence type="ECO:0000313" key="3">
    <source>
        <dbReference type="EMBL" id="EGO18496.1"/>
    </source>
</evidence>
<dbReference type="GO" id="GO:0016887">
    <property type="term" value="F:ATP hydrolysis activity"/>
    <property type="evidence" value="ECO:0007669"/>
    <property type="project" value="RHEA"/>
</dbReference>
<comment type="similarity">
    <text evidence="1">Belongs to the helicase family.</text>
</comment>
<dbReference type="InterPro" id="IPR027417">
    <property type="entry name" value="P-loop_NTPase"/>
</dbReference>
<dbReference type="OrthoDB" id="432234at2759"/>
<dbReference type="Pfam" id="PF05970">
    <property type="entry name" value="PIF1"/>
    <property type="match status" value="1"/>
</dbReference>
<feature type="domain" description="DNA helicase Pif1-like DEAD-box helicase" evidence="2">
    <location>
        <begin position="8"/>
        <end position="87"/>
    </location>
</feature>
<keyword evidence="1" id="KW-0234">DNA repair</keyword>
<dbReference type="AlphaFoldDB" id="F8PEG4"/>
<dbReference type="EMBL" id="GL945448">
    <property type="protein sequence ID" value="EGO18496.1"/>
    <property type="molecule type" value="Genomic_DNA"/>
</dbReference>
<name>F8PEG4_SERL9</name>
<dbReference type="RefSeq" id="XP_007324776.1">
    <property type="nucleotide sequence ID" value="XM_007324714.2"/>
</dbReference>
<accession>F8PEG4</accession>
<sequence length="89" mass="9647">MFLGISGNDEQERTVKLIGEHYVNNCHKQLMLYVAGTGGSGKSHVINTIVEFYNRCNCSNELLLSAPTGCTAVLISGYTIHSLTSLPKS</sequence>
<dbReference type="Gene3D" id="3.40.50.300">
    <property type="entry name" value="P-loop containing nucleotide triphosphate hydrolases"/>
    <property type="match status" value="1"/>
</dbReference>
<keyword evidence="1" id="KW-0347">Helicase</keyword>
<keyword evidence="1" id="KW-0547">Nucleotide-binding</keyword>
<dbReference type="InterPro" id="IPR010285">
    <property type="entry name" value="DNA_helicase_pif1-like_DEAD"/>
</dbReference>
<evidence type="ECO:0000256" key="1">
    <source>
        <dbReference type="RuleBase" id="RU363044"/>
    </source>
</evidence>
<protein>
    <recommendedName>
        <fullName evidence="1">ATP-dependent DNA helicase</fullName>
        <ecNumber evidence="1">5.6.2.3</ecNumber>
    </recommendedName>
</protein>
<dbReference type="Proteomes" id="UP000008064">
    <property type="component" value="Unassembled WGS sequence"/>
</dbReference>
<reference evidence="3" key="1">
    <citation type="submission" date="2011-04" db="EMBL/GenBank/DDBJ databases">
        <title>Evolution of plant cell wall degrading machinery underlies the functional diversity of forest fungi.</title>
        <authorList>
            <consortium name="US DOE Joint Genome Institute (JGI-PGF)"/>
            <person name="Eastwood D.C."/>
            <person name="Floudas D."/>
            <person name="Binder M."/>
            <person name="Majcherczyk A."/>
            <person name="Schneider P."/>
            <person name="Aerts A."/>
            <person name="Asiegbu F.O."/>
            <person name="Baker S.E."/>
            <person name="Barry K."/>
            <person name="Bendiksby M."/>
            <person name="Blumentritt M."/>
            <person name="Coutinho P.M."/>
            <person name="Cullen D."/>
            <person name="Cullen D."/>
            <person name="Gathman A."/>
            <person name="Goodell B."/>
            <person name="Henrissat B."/>
            <person name="Ihrmark K."/>
            <person name="Kauserud H."/>
            <person name="Kohler A."/>
            <person name="LaButti K."/>
            <person name="Lapidus A."/>
            <person name="Lavin J.L."/>
            <person name="Lee Y.-H."/>
            <person name="Lindquist E."/>
            <person name="Lilly W."/>
            <person name="Lucas S."/>
            <person name="Morin E."/>
            <person name="Murat C."/>
            <person name="Oguiza J.A."/>
            <person name="Park J."/>
            <person name="Pisabarro A.G."/>
            <person name="Riley R."/>
            <person name="Rosling A."/>
            <person name="Salamov A."/>
            <person name="Schmidt O."/>
            <person name="Schmutz J."/>
            <person name="Skrede I."/>
            <person name="Stenlid J."/>
            <person name="Wiebenga A."/>
            <person name="Xie X."/>
            <person name="Kues U."/>
            <person name="Hibbett D.S."/>
            <person name="Hoffmeister D."/>
            <person name="Hogberg N."/>
            <person name="Martin F."/>
            <person name="Grigoriev I.V."/>
            <person name="Watkinson S.C."/>
        </authorList>
    </citation>
    <scope>NUCLEOTIDE SEQUENCE</scope>
    <source>
        <strain evidence="3">S7.9</strain>
    </source>
</reference>
<dbReference type="KEGG" id="sla:SERLADRAFT_481061"/>
<gene>
    <name evidence="3" type="ORF">SERLADRAFT_481061</name>
</gene>
<evidence type="ECO:0000259" key="2">
    <source>
        <dbReference type="Pfam" id="PF05970"/>
    </source>
</evidence>
<dbReference type="GO" id="GO:0006281">
    <property type="term" value="P:DNA repair"/>
    <property type="evidence" value="ECO:0007669"/>
    <property type="project" value="UniProtKB-KW"/>
</dbReference>